<dbReference type="InterPro" id="IPR011006">
    <property type="entry name" value="CheY-like_superfamily"/>
</dbReference>
<evidence type="ECO:0000259" key="9">
    <source>
        <dbReference type="PROSITE" id="PS50110"/>
    </source>
</evidence>
<keyword evidence="3 6" id="KW-0597">Phosphoprotein</keyword>
<dbReference type="InterPro" id="IPR001789">
    <property type="entry name" value="Sig_transdc_resp-reg_receiver"/>
</dbReference>
<sequence>MSCVSEVVRERETYRYTSRLVDNARAHSTTIATPGEGQTDDITKTSLCADTTLTAFAQLSAFRLNATRCLISVFDRKNQYVVAEATVESPIVPEVDSQHNLWQSGTTIPRSSSLCEHVLVAHDDGNSHSDREIPVSVVSDLVCDSRFCNRYDIEDPSNNRFYAGAPIRSPKGINIGVICVFGDKPRDGLDSSQTKFLRDISQTIMQHWESKATATNFTKSVRMIRGLGSFVEGKATMPEWLSDITTEPNLDLKNKRDSFESQQAANLRQAQFTMQSGEPQAQRPDPTPLQGQSSTYHDDSGPTSNSGQSLPDSDGNTERAYSGAMSVNTNVSVIRTNATVSTEEPIIKAIQDVLSRAASIIREAVEIEGVMFLDASVGSFGGLVPDSDTGSSSSSIPSSTLSGGTEATEMPRDQDPDGKMCSILGYSTSGVSSIRDKSCLRSPEICLPERLLRVLLGRYPGGKVFNLDDDGTEHSTDEVSVIQNEITNYSAVLDSSGRDGSASKRSSNPFSKKNEEKTLKTIFPDACSIAFVPLWESRKERWFAGSILWSNKHTQSFKSRDELSYLRAFGSTIMAEIASIDSSIAEKATSDLLGSLSHELRSPLHGVIAAVELLQDTDIDAFQGNLVHTMESCGRTLLDSIDHLLDYTKINRLMKQPRRHPDPQTIPSDHYKSFQSQMTNVSSTVELASLAEETVESIFAGHNFHKMSIAQLINHEKLHHRDVRSLRRLDSAQAIETFSANEVLDLQTLLSGEDPLSIYLDIDPTVPWLWHIAPGAIRRIIMNLLGNSLKFTKRGFVIISLRQERSLAERGGGRVNLILNVTDSGKGIASDFLMNHAFKAFSQEDSLTPGTGLGLSIVHQITKSLGGSVEIESQLQRGTSVTVSIPLRTPLSDAKVEPSFSEHLRALRGFRVALLGLDDVAQAPGISDQCSMTEAHFMETICRDWLQLDITSSESPDIHSDMILCTDSYVARIGPASPTESQPPMVVICRSAVAAHSLSEKYSNAYGKGVYEFISQPVGPRKLASAMVFALGKYNDSRASELLTIRSSISSQSMSDMSSTVSSTTPTPFTEQMTPLLDVPEMVMGEDTTPGITLPLGPTKPEAEAHKEQPESTATTPPHTTPDPIVSITPATPIPDETTRSTAAALDADNVGKTRCLLVDDNDINLRILASFMKKLNYSYRTATNGLEALELYAAAPEKYRHILMDLSMPVMDGMESTRRIRELERARHLEPASIIALTGLASADAQKEAFASGINLYMTKPVRFKELAKVLADLGDQG</sequence>
<feature type="compositionally biased region" description="Basic and acidic residues" evidence="7">
    <location>
        <begin position="1101"/>
        <end position="1110"/>
    </location>
</feature>
<feature type="domain" description="Histidine kinase" evidence="8">
    <location>
        <begin position="595"/>
        <end position="889"/>
    </location>
</feature>
<dbReference type="Gene3D" id="3.30.565.10">
    <property type="entry name" value="Histidine kinase-like ATPase, C-terminal domain"/>
    <property type="match status" value="1"/>
</dbReference>
<name>A0A9P8UGW6_9PEZI</name>
<dbReference type="CDD" id="cd00082">
    <property type="entry name" value="HisKA"/>
    <property type="match status" value="1"/>
</dbReference>
<feature type="region of interest" description="Disordered" evidence="7">
    <location>
        <begin position="1092"/>
        <end position="1137"/>
    </location>
</feature>
<dbReference type="InterPro" id="IPR005467">
    <property type="entry name" value="His_kinase_dom"/>
</dbReference>
<feature type="compositionally biased region" description="Polar residues" evidence="7">
    <location>
        <begin position="289"/>
        <end position="311"/>
    </location>
</feature>
<dbReference type="InterPro" id="IPR004358">
    <property type="entry name" value="Sig_transdc_His_kin-like_C"/>
</dbReference>
<dbReference type="PROSITE" id="PS50110">
    <property type="entry name" value="RESPONSE_REGULATORY"/>
    <property type="match status" value="1"/>
</dbReference>
<dbReference type="OrthoDB" id="303614at2759"/>
<reference evidence="10" key="1">
    <citation type="journal article" date="2021" name="Nat. Commun.">
        <title>Genetic determinants of endophytism in the Arabidopsis root mycobiome.</title>
        <authorList>
            <person name="Mesny F."/>
            <person name="Miyauchi S."/>
            <person name="Thiergart T."/>
            <person name="Pickel B."/>
            <person name="Atanasova L."/>
            <person name="Karlsson M."/>
            <person name="Huettel B."/>
            <person name="Barry K.W."/>
            <person name="Haridas S."/>
            <person name="Chen C."/>
            <person name="Bauer D."/>
            <person name="Andreopoulos W."/>
            <person name="Pangilinan J."/>
            <person name="LaButti K."/>
            <person name="Riley R."/>
            <person name="Lipzen A."/>
            <person name="Clum A."/>
            <person name="Drula E."/>
            <person name="Henrissat B."/>
            <person name="Kohler A."/>
            <person name="Grigoriev I.V."/>
            <person name="Martin F.M."/>
            <person name="Hacquard S."/>
        </authorList>
    </citation>
    <scope>NUCLEOTIDE SEQUENCE</scope>
    <source>
        <strain evidence="10">MPI-SDFR-AT-0073</strain>
    </source>
</reference>
<dbReference type="EC" id="2.7.13.3" evidence="2"/>
<feature type="modified residue" description="4-aspartylphosphate" evidence="6">
    <location>
        <position position="1206"/>
    </location>
</feature>
<keyword evidence="4" id="KW-0808">Transferase</keyword>
<dbReference type="PANTHER" id="PTHR43047">
    <property type="entry name" value="TWO-COMPONENT HISTIDINE PROTEIN KINASE"/>
    <property type="match status" value="1"/>
</dbReference>
<dbReference type="InterPro" id="IPR036097">
    <property type="entry name" value="HisK_dim/P_sf"/>
</dbReference>
<dbReference type="AlphaFoldDB" id="A0A9P8UGW6"/>
<dbReference type="Gene3D" id="3.30.450.40">
    <property type="match status" value="1"/>
</dbReference>
<feature type="region of interest" description="Disordered" evidence="7">
    <location>
        <begin position="386"/>
        <end position="419"/>
    </location>
</feature>
<feature type="compositionally biased region" description="Basic and acidic residues" evidence="7">
    <location>
        <begin position="409"/>
        <end position="418"/>
    </location>
</feature>
<dbReference type="GeneID" id="70129284"/>
<dbReference type="SUPFAM" id="SSF52172">
    <property type="entry name" value="CheY-like"/>
    <property type="match status" value="1"/>
</dbReference>
<dbReference type="EMBL" id="JAGPXC010000006">
    <property type="protein sequence ID" value="KAH6651970.1"/>
    <property type="molecule type" value="Genomic_DNA"/>
</dbReference>
<evidence type="ECO:0000256" key="4">
    <source>
        <dbReference type="ARBA" id="ARBA00022679"/>
    </source>
</evidence>
<dbReference type="InterPro" id="IPR036890">
    <property type="entry name" value="HATPase_C_sf"/>
</dbReference>
<evidence type="ECO:0000256" key="1">
    <source>
        <dbReference type="ARBA" id="ARBA00000085"/>
    </source>
</evidence>
<dbReference type="PROSITE" id="PS50109">
    <property type="entry name" value="HIS_KIN"/>
    <property type="match status" value="1"/>
</dbReference>
<dbReference type="SMART" id="SM00388">
    <property type="entry name" value="HisKA"/>
    <property type="match status" value="1"/>
</dbReference>
<keyword evidence="11" id="KW-1185">Reference proteome</keyword>
<feature type="compositionally biased region" description="Low complexity" evidence="7">
    <location>
        <begin position="1111"/>
        <end position="1124"/>
    </location>
</feature>
<evidence type="ECO:0000256" key="3">
    <source>
        <dbReference type="ARBA" id="ARBA00022553"/>
    </source>
</evidence>
<evidence type="ECO:0000256" key="2">
    <source>
        <dbReference type="ARBA" id="ARBA00012438"/>
    </source>
</evidence>
<gene>
    <name evidence="10" type="ORF">BKA67DRAFT_537820</name>
</gene>
<feature type="region of interest" description="Disordered" evidence="7">
    <location>
        <begin position="272"/>
        <end position="320"/>
    </location>
</feature>
<comment type="catalytic activity">
    <reaction evidence="1">
        <text>ATP + protein L-histidine = ADP + protein N-phospho-L-histidine.</text>
        <dbReference type="EC" id="2.7.13.3"/>
    </reaction>
</comment>
<evidence type="ECO:0000256" key="5">
    <source>
        <dbReference type="ARBA" id="ARBA00022777"/>
    </source>
</evidence>
<dbReference type="Pfam" id="PF00072">
    <property type="entry name" value="Response_reg"/>
    <property type="match status" value="1"/>
</dbReference>
<dbReference type="PRINTS" id="PR00344">
    <property type="entry name" value="BCTRLSENSOR"/>
</dbReference>
<dbReference type="SUPFAM" id="SSF55781">
    <property type="entry name" value="GAF domain-like"/>
    <property type="match status" value="1"/>
</dbReference>
<dbReference type="Pfam" id="PF00512">
    <property type="entry name" value="HisKA"/>
    <property type="match status" value="1"/>
</dbReference>
<feature type="domain" description="Response regulatory" evidence="9">
    <location>
        <begin position="1155"/>
        <end position="1276"/>
    </location>
</feature>
<evidence type="ECO:0000259" key="8">
    <source>
        <dbReference type="PROSITE" id="PS50109"/>
    </source>
</evidence>
<dbReference type="FunFam" id="1.10.287.130:FF:000023">
    <property type="entry name" value="Sensor histidine kinase/response regulator, putative"/>
    <property type="match status" value="1"/>
</dbReference>
<dbReference type="Gene3D" id="3.40.50.2300">
    <property type="match status" value="1"/>
</dbReference>
<dbReference type="SMART" id="SM00448">
    <property type="entry name" value="REC"/>
    <property type="match status" value="1"/>
</dbReference>
<dbReference type="InterPro" id="IPR029016">
    <property type="entry name" value="GAF-like_dom_sf"/>
</dbReference>
<accession>A0A9P8UGW6</accession>
<dbReference type="PANTHER" id="PTHR43047:SF72">
    <property type="entry name" value="OSMOSENSING HISTIDINE PROTEIN KINASE SLN1"/>
    <property type="match status" value="1"/>
</dbReference>
<feature type="region of interest" description="Disordered" evidence="7">
    <location>
        <begin position="493"/>
        <end position="512"/>
    </location>
</feature>
<dbReference type="SUPFAM" id="SSF47384">
    <property type="entry name" value="Homodimeric domain of signal transducing histidine kinase"/>
    <property type="match status" value="1"/>
</dbReference>
<dbReference type="GO" id="GO:0005886">
    <property type="term" value="C:plasma membrane"/>
    <property type="evidence" value="ECO:0007669"/>
    <property type="project" value="TreeGrafter"/>
</dbReference>
<dbReference type="GO" id="GO:0000155">
    <property type="term" value="F:phosphorelay sensor kinase activity"/>
    <property type="evidence" value="ECO:0007669"/>
    <property type="project" value="InterPro"/>
</dbReference>
<protein>
    <recommendedName>
        <fullName evidence="2">histidine kinase</fullName>
        <ecNumber evidence="2">2.7.13.3</ecNumber>
    </recommendedName>
</protein>
<evidence type="ECO:0000313" key="10">
    <source>
        <dbReference type="EMBL" id="KAH6651970.1"/>
    </source>
</evidence>
<organism evidence="10 11">
    <name type="scientific">Truncatella angustata</name>
    <dbReference type="NCBI Taxonomy" id="152316"/>
    <lineage>
        <taxon>Eukaryota</taxon>
        <taxon>Fungi</taxon>
        <taxon>Dikarya</taxon>
        <taxon>Ascomycota</taxon>
        <taxon>Pezizomycotina</taxon>
        <taxon>Sordariomycetes</taxon>
        <taxon>Xylariomycetidae</taxon>
        <taxon>Amphisphaeriales</taxon>
        <taxon>Sporocadaceae</taxon>
        <taxon>Truncatella</taxon>
    </lineage>
</organism>
<dbReference type="InterPro" id="IPR003594">
    <property type="entry name" value="HATPase_dom"/>
</dbReference>
<proteinExistence type="predicted"/>
<dbReference type="Pfam" id="PF02518">
    <property type="entry name" value="HATPase_c"/>
    <property type="match status" value="1"/>
</dbReference>
<dbReference type="InterPro" id="IPR003661">
    <property type="entry name" value="HisK_dim/P_dom"/>
</dbReference>
<feature type="compositionally biased region" description="Low complexity" evidence="7">
    <location>
        <begin position="387"/>
        <end position="405"/>
    </location>
</feature>
<comment type="caution">
    <text evidence="10">The sequence shown here is derived from an EMBL/GenBank/DDBJ whole genome shotgun (WGS) entry which is preliminary data.</text>
</comment>
<dbReference type="RefSeq" id="XP_045956248.1">
    <property type="nucleotide sequence ID" value="XM_046100392.1"/>
</dbReference>
<dbReference type="Proteomes" id="UP000758603">
    <property type="component" value="Unassembled WGS sequence"/>
</dbReference>
<dbReference type="GO" id="GO:0009927">
    <property type="term" value="F:histidine phosphotransfer kinase activity"/>
    <property type="evidence" value="ECO:0007669"/>
    <property type="project" value="TreeGrafter"/>
</dbReference>
<dbReference type="SMART" id="SM00387">
    <property type="entry name" value="HATPase_c"/>
    <property type="match status" value="1"/>
</dbReference>
<dbReference type="SUPFAM" id="SSF55874">
    <property type="entry name" value="ATPase domain of HSP90 chaperone/DNA topoisomerase II/histidine kinase"/>
    <property type="match status" value="1"/>
</dbReference>
<evidence type="ECO:0000256" key="6">
    <source>
        <dbReference type="PROSITE-ProRule" id="PRU00169"/>
    </source>
</evidence>
<evidence type="ECO:0000313" key="11">
    <source>
        <dbReference type="Proteomes" id="UP000758603"/>
    </source>
</evidence>
<dbReference type="Gene3D" id="1.10.287.130">
    <property type="match status" value="1"/>
</dbReference>
<dbReference type="CDD" id="cd17546">
    <property type="entry name" value="REC_hyHK_CKI1_RcsC-like"/>
    <property type="match status" value="1"/>
</dbReference>
<evidence type="ECO:0000256" key="7">
    <source>
        <dbReference type="SAM" id="MobiDB-lite"/>
    </source>
</evidence>
<keyword evidence="5" id="KW-0418">Kinase</keyword>